<reference evidence="3 4" key="1">
    <citation type="submission" date="2017-04" db="EMBL/GenBank/DDBJ databases">
        <authorList>
            <person name="Afonso C.L."/>
            <person name="Miller P.J."/>
            <person name="Scott M.A."/>
            <person name="Spackman E."/>
            <person name="Goraichik I."/>
            <person name="Dimitrov K.M."/>
            <person name="Suarez D.L."/>
            <person name="Swayne D.E."/>
        </authorList>
    </citation>
    <scope>NUCLEOTIDE SEQUENCE [LARGE SCALE GENOMIC DNA]</scope>
    <source>
        <strain evidence="3 4">DSM 26133</strain>
    </source>
</reference>
<feature type="domain" description="Polysaccharide biosynthesis protein CapD-like" evidence="2">
    <location>
        <begin position="7"/>
        <end position="276"/>
    </location>
</feature>
<dbReference type="RefSeq" id="WP_084373573.1">
    <property type="nucleotide sequence ID" value="NZ_FWYF01000003.1"/>
</dbReference>
<evidence type="ECO:0000259" key="2">
    <source>
        <dbReference type="Pfam" id="PF02719"/>
    </source>
</evidence>
<dbReference type="PANTHER" id="PTHR43318:SF2">
    <property type="entry name" value="UDP-N-ACETYLGLUCOSAMINE 4,6-DEHYDRATASE (INVERTING)"/>
    <property type="match status" value="1"/>
</dbReference>
<dbReference type="OrthoDB" id="9803111at2"/>
<name>A0A1W2GIM0_REIFA</name>
<dbReference type="Pfam" id="PF02719">
    <property type="entry name" value="Polysacc_synt_2"/>
    <property type="match status" value="1"/>
</dbReference>
<comment type="similarity">
    <text evidence="1">Belongs to the polysaccharide synthase family.</text>
</comment>
<evidence type="ECO:0000313" key="3">
    <source>
        <dbReference type="EMBL" id="SMD36497.1"/>
    </source>
</evidence>
<organism evidence="3 4">
    <name type="scientific">Reichenbachiella faecimaris</name>
    <dbReference type="NCBI Taxonomy" id="692418"/>
    <lineage>
        <taxon>Bacteria</taxon>
        <taxon>Pseudomonadati</taxon>
        <taxon>Bacteroidota</taxon>
        <taxon>Cytophagia</taxon>
        <taxon>Cytophagales</taxon>
        <taxon>Reichenbachiellaceae</taxon>
        <taxon>Reichenbachiella</taxon>
    </lineage>
</organism>
<dbReference type="AlphaFoldDB" id="A0A1W2GIM0"/>
<protein>
    <submittedName>
        <fullName evidence="3">Polysaccharide biosynthesis protein</fullName>
    </submittedName>
</protein>
<dbReference type="EMBL" id="FWYF01000003">
    <property type="protein sequence ID" value="SMD36497.1"/>
    <property type="molecule type" value="Genomic_DNA"/>
</dbReference>
<accession>A0A1W2GIM0</accession>
<dbReference type="PANTHER" id="PTHR43318">
    <property type="entry name" value="UDP-N-ACETYLGLUCOSAMINE 4,6-DEHYDRATASE"/>
    <property type="match status" value="1"/>
</dbReference>
<dbReference type="Proteomes" id="UP000192472">
    <property type="component" value="Unassembled WGS sequence"/>
</dbReference>
<proteinExistence type="inferred from homology"/>
<dbReference type="InterPro" id="IPR051203">
    <property type="entry name" value="Polysaccharide_Synthase-Rel"/>
</dbReference>
<dbReference type="SUPFAM" id="SSF51735">
    <property type="entry name" value="NAD(P)-binding Rossmann-fold domains"/>
    <property type="match status" value="1"/>
</dbReference>
<evidence type="ECO:0000256" key="1">
    <source>
        <dbReference type="ARBA" id="ARBA00007430"/>
    </source>
</evidence>
<keyword evidence="4" id="KW-1185">Reference proteome</keyword>
<gene>
    <name evidence="3" type="ORF">SAMN04488029_2924</name>
</gene>
<dbReference type="InterPro" id="IPR003869">
    <property type="entry name" value="Polysac_CapD-like"/>
</dbReference>
<dbReference type="InterPro" id="IPR036291">
    <property type="entry name" value="NAD(P)-bd_dom_sf"/>
</dbReference>
<dbReference type="STRING" id="692418.SAMN04488029_2924"/>
<evidence type="ECO:0000313" key="4">
    <source>
        <dbReference type="Proteomes" id="UP000192472"/>
    </source>
</evidence>
<dbReference type="Gene3D" id="3.40.50.720">
    <property type="entry name" value="NAD(P)-binding Rossmann-like Domain"/>
    <property type="match status" value="1"/>
</dbReference>
<sequence>MLNNQSIFITGGTGTLGQAFIKKALTEFPKIKEITIYSRDEMKQYDLRREYPSGSFPRMNWVIGDIRDAERLNDKMKKTDIVIHAAAMKHIPICEENPEECLKTNVEGTKNVIHAAIENKVKKIVLASTDKAVDPISIYGNSKQAAEKLFLNASNEVSKFAIVRLGNIWGSRGSVVPLFKELAKTGIIPITHPDMTRFFCTEDQSADAVHYTLKNMKGGEIIIPKMKARKISDLAKELAPECAYKIIGLRGFEKIGEKLASDIELERLHESKHFWMINKTVPSKDAPCISHQLDSSLLLKYQLN</sequence>